<name>A0A1S0UJ78_LOALO</name>
<proteinExistence type="predicted"/>
<dbReference type="Pfam" id="PF05439">
    <property type="entry name" value="JTB"/>
    <property type="match status" value="1"/>
</dbReference>
<protein>
    <recommendedName>
        <fullName evidence="3">Jumping translocation breakpoint protein</fullName>
    </recommendedName>
</protein>
<dbReference type="FunCoup" id="A0A1S0UJ78">
    <property type="interactions" value="1262"/>
</dbReference>
<reference evidence="2" key="1">
    <citation type="submission" date="2012-04" db="EMBL/GenBank/DDBJ databases">
        <title>The Genome Sequence of Loa loa.</title>
        <authorList>
            <consortium name="The Broad Institute Genome Sequencing Platform"/>
            <consortium name="Broad Institute Genome Sequencing Center for Infectious Disease"/>
            <person name="Nutman T.B."/>
            <person name="Fink D.L."/>
            <person name="Russ C."/>
            <person name="Young S."/>
            <person name="Zeng Q."/>
            <person name="Gargeya S."/>
            <person name="Alvarado L."/>
            <person name="Berlin A."/>
            <person name="Chapman S.B."/>
            <person name="Chen Z."/>
            <person name="Freedman E."/>
            <person name="Gellesch M."/>
            <person name="Goldberg J."/>
            <person name="Griggs A."/>
            <person name="Gujja S."/>
            <person name="Heilman E.R."/>
            <person name="Heiman D."/>
            <person name="Howarth C."/>
            <person name="Mehta T."/>
            <person name="Neiman D."/>
            <person name="Pearson M."/>
            <person name="Roberts A."/>
            <person name="Saif S."/>
            <person name="Shea T."/>
            <person name="Shenoy N."/>
            <person name="Sisk P."/>
            <person name="Stolte C."/>
            <person name="Sykes S."/>
            <person name="White J."/>
            <person name="Yandava C."/>
            <person name="Haas B."/>
            <person name="Henn M.R."/>
            <person name="Nusbaum C."/>
            <person name="Birren B."/>
        </authorList>
    </citation>
    <scope>NUCLEOTIDE SEQUENCE [LARGE SCALE GENOMIC DNA]</scope>
</reference>
<keyword evidence="1" id="KW-0472">Membrane</keyword>
<dbReference type="OMA" id="HMCYKNE"/>
<dbReference type="EMBL" id="JH712119">
    <property type="protein sequence ID" value="EJD75635.1"/>
    <property type="molecule type" value="Genomic_DNA"/>
</dbReference>
<dbReference type="PANTHER" id="PTHR13041:SF3">
    <property type="entry name" value="PROTEIN JTB"/>
    <property type="match status" value="1"/>
</dbReference>
<feature type="transmembrane region" description="Helical" evidence="1">
    <location>
        <begin position="12"/>
        <end position="31"/>
    </location>
</feature>
<dbReference type="GO" id="GO:0005813">
    <property type="term" value="C:centrosome"/>
    <property type="evidence" value="ECO:0007669"/>
    <property type="project" value="TreeGrafter"/>
</dbReference>
<sequence>MVLEVLINRRFLLLGTVITLVIFVFFVYIYSLENVYDGDFVLKKFVMWNIQQNKIKDVSRVTQPISDETTPKLPDHMCYKNEPFIVLESCVACSQFERNAVKAAYCVETDFYDKVNCTRSKHLGLKPCYKTTNQSTKFNLFTLFSAVCSASSYGFVNWRQNVLRKQGFMRLQNQFN</sequence>
<dbReference type="InterPro" id="IPR008657">
    <property type="entry name" value="JTB"/>
</dbReference>
<dbReference type="KEGG" id="loa:LOAG_17257"/>
<organism evidence="2">
    <name type="scientific">Loa loa</name>
    <name type="common">Eye worm</name>
    <name type="synonym">Filaria loa</name>
    <dbReference type="NCBI Taxonomy" id="7209"/>
    <lineage>
        <taxon>Eukaryota</taxon>
        <taxon>Metazoa</taxon>
        <taxon>Ecdysozoa</taxon>
        <taxon>Nematoda</taxon>
        <taxon>Chromadorea</taxon>
        <taxon>Rhabditida</taxon>
        <taxon>Spirurina</taxon>
        <taxon>Spiruromorpha</taxon>
        <taxon>Filarioidea</taxon>
        <taxon>Onchocercidae</taxon>
        <taxon>Loa</taxon>
    </lineage>
</organism>
<dbReference type="OrthoDB" id="5971907at2759"/>
<dbReference type="GO" id="GO:0000281">
    <property type="term" value="P:mitotic cytokinesis"/>
    <property type="evidence" value="ECO:0007669"/>
    <property type="project" value="TreeGrafter"/>
</dbReference>
<dbReference type="CTD" id="31251614"/>
<keyword evidence="1" id="KW-0812">Transmembrane</keyword>
<dbReference type="GO" id="GO:0005819">
    <property type="term" value="C:spindle"/>
    <property type="evidence" value="ECO:0007669"/>
    <property type="project" value="TreeGrafter"/>
</dbReference>
<dbReference type="GO" id="GO:0030496">
    <property type="term" value="C:midbody"/>
    <property type="evidence" value="ECO:0007669"/>
    <property type="project" value="TreeGrafter"/>
</dbReference>
<evidence type="ECO:0000313" key="2">
    <source>
        <dbReference type="EMBL" id="EJD75635.1"/>
    </source>
</evidence>
<dbReference type="AlphaFoldDB" id="A0A1S0UJ78"/>
<accession>A0A1S0UJ78</accession>
<dbReference type="PANTHER" id="PTHR13041">
    <property type="entry name" value="JTB PROTEIN-RELATED"/>
    <property type="match status" value="1"/>
</dbReference>
<dbReference type="InParanoid" id="A0A1S0UJ78"/>
<dbReference type="Gene3D" id="3.30.720.220">
    <property type="match status" value="1"/>
</dbReference>
<gene>
    <name evidence="2" type="ORF">LOAG_17257</name>
</gene>
<dbReference type="RefSeq" id="XP_020306486.1">
    <property type="nucleotide sequence ID" value="XM_020449917.1"/>
</dbReference>
<evidence type="ECO:0008006" key="3">
    <source>
        <dbReference type="Google" id="ProtNLM"/>
    </source>
</evidence>
<dbReference type="GO" id="GO:0005737">
    <property type="term" value="C:cytoplasm"/>
    <property type="evidence" value="ECO:0007669"/>
    <property type="project" value="TreeGrafter"/>
</dbReference>
<dbReference type="GeneID" id="31251614"/>
<evidence type="ECO:0000256" key="1">
    <source>
        <dbReference type="SAM" id="Phobius"/>
    </source>
</evidence>
<dbReference type="GO" id="GO:0016020">
    <property type="term" value="C:membrane"/>
    <property type="evidence" value="ECO:0007669"/>
    <property type="project" value="InterPro"/>
</dbReference>
<keyword evidence="1" id="KW-1133">Transmembrane helix</keyword>